<feature type="region of interest" description="Disordered" evidence="1">
    <location>
        <begin position="156"/>
        <end position="356"/>
    </location>
</feature>
<dbReference type="OrthoDB" id="5873279at2759"/>
<evidence type="ECO:0000259" key="2">
    <source>
        <dbReference type="Pfam" id="PF16561"/>
    </source>
</evidence>
<dbReference type="InterPro" id="IPR032640">
    <property type="entry name" value="AMPK1_CBM"/>
</dbReference>
<feature type="domain" description="AMP-activated protein kinase glycogen-binding" evidence="2">
    <location>
        <begin position="18"/>
        <end position="110"/>
    </location>
</feature>
<dbReference type="Proteomes" id="UP001150925">
    <property type="component" value="Unassembled WGS sequence"/>
</dbReference>
<accession>A0A9W8ATR0</accession>
<dbReference type="InterPro" id="IPR014756">
    <property type="entry name" value="Ig_E-set"/>
</dbReference>
<sequence length="1015" mass="107626">MADTSHNPQEVSKVESVNHTFTWRHGEPDTVIVTGTFDGWSKENVMDRSTVSSEEQNHEEQVQFTKTVQIPVDLTPVLYKYVVDGKWAHDPLHETATGDDGIVNNVLHTQIKSDDHFTQEAQVESDTSLQEAVQPVMHEDNREDEAIDLGPVSAVKDEASDNEPSVPDDPSEVNSPDVPLIKGESEEVGVATQFQTESSPVNADSTDTPSGASKDLSGSASDDVAEFKTLEVTSVVTDDVTSSQSPAEGSSRTENSLPVTDDHAVSTIPKSLTDNVEANHESTTTALPETEDGAVVAAAEKQPTEAEQEPVNSNTQDSSVTPETDKAAKPVPQESAAKDIQESSESVVPSDRVTPNTECLEIIGHTDAAVNVEADKADVQAELPQHDVAGITYDDSLRKTVKDVGPKEITVNVPLDKEESTSVGSIPNQAEDPATAVDPTSTTKECPDEVGLGVTTSAPEDVISEVHNPAPCSQGDSEQTPSNPEDVVTFVANDNPVTMESKDEAESLDTNSLSEESTKPAEEQSEYDNPVSEPARLNEVNREPTSAEPEHSTSNNSIDNEEKRTEANGSVAEVLLAADTEEGEVASREIENTVIPDIPSEKKIGNEEDSGFVATESADAVEEISVPIHPVEDIAVVRDHISEETVTEAIATKGDSEAVSTLPDAVPAETDVTDQQPQVEQEVVAVEEISETDAVVPGTTDEVPEDPQTVADSISQSVEVERVEITTTDETAQISEEVKTTKTNSGEEAPEGVEKESTVPESTDKATESTEVSEESPATIDAAVDNVTNAEDIGEAISSQDTEVTIAAVTKAVKVEEDVAKENFQDESTETATTVAAAAEVVTETVKVVSERTIVEGVSDVPQSVDNACLQDVEEETGPEIVEESVIHNVSDDTAEGSTAEVVVEVSENVANSGISSEKVTEDVTNIDSIVTESTEVTTKPVELSEETSGAVESPDNSNAPAETASEVIATEVIEESVSTVPDAATAEAVVVAEQQQPDLVEVAVEEVLKTESVA</sequence>
<feature type="compositionally biased region" description="Polar residues" evidence="1">
    <location>
        <begin position="343"/>
        <end position="356"/>
    </location>
</feature>
<dbReference type="Pfam" id="PF16561">
    <property type="entry name" value="AMPK1_CBM"/>
    <property type="match status" value="1"/>
</dbReference>
<proteinExistence type="predicted"/>
<feature type="compositionally biased region" description="Basic and acidic residues" evidence="1">
    <location>
        <begin position="752"/>
        <end position="768"/>
    </location>
</feature>
<feature type="compositionally biased region" description="Polar residues" evidence="1">
    <location>
        <begin position="474"/>
        <end position="483"/>
    </location>
</feature>
<organism evidence="3 4">
    <name type="scientific">Dispira parvispora</name>
    <dbReference type="NCBI Taxonomy" id="1520584"/>
    <lineage>
        <taxon>Eukaryota</taxon>
        <taxon>Fungi</taxon>
        <taxon>Fungi incertae sedis</taxon>
        <taxon>Zoopagomycota</taxon>
        <taxon>Kickxellomycotina</taxon>
        <taxon>Dimargaritomycetes</taxon>
        <taxon>Dimargaritales</taxon>
        <taxon>Dimargaritaceae</taxon>
        <taxon>Dispira</taxon>
    </lineage>
</organism>
<feature type="region of interest" description="Disordered" evidence="1">
    <location>
        <begin position="414"/>
        <end position="609"/>
    </location>
</feature>
<name>A0A9W8ATR0_9FUNG</name>
<dbReference type="InterPro" id="IPR013783">
    <property type="entry name" value="Ig-like_fold"/>
</dbReference>
<feature type="compositionally biased region" description="Polar residues" evidence="1">
    <location>
        <begin position="310"/>
        <end position="322"/>
    </location>
</feature>
<keyword evidence="4" id="KW-1185">Reference proteome</keyword>
<dbReference type="AlphaFoldDB" id="A0A9W8ATR0"/>
<feature type="region of interest" description="Disordered" evidence="1">
    <location>
        <begin position="727"/>
        <end position="780"/>
    </location>
</feature>
<feature type="non-terminal residue" evidence="3">
    <location>
        <position position="1015"/>
    </location>
</feature>
<feature type="compositionally biased region" description="Low complexity" evidence="1">
    <location>
        <begin position="232"/>
        <end position="243"/>
    </location>
</feature>
<feature type="compositionally biased region" description="Polar residues" evidence="1">
    <location>
        <begin position="268"/>
        <end position="287"/>
    </location>
</feature>
<protein>
    <submittedName>
        <fullName evidence="3">Cruciform DNA binding protein</fullName>
    </submittedName>
</protein>
<dbReference type="SUPFAM" id="SSF81296">
    <property type="entry name" value="E set domains"/>
    <property type="match status" value="1"/>
</dbReference>
<evidence type="ECO:0000256" key="1">
    <source>
        <dbReference type="SAM" id="MobiDB-lite"/>
    </source>
</evidence>
<feature type="compositionally biased region" description="Polar residues" evidence="1">
    <location>
        <begin position="192"/>
        <end position="220"/>
    </location>
</feature>
<evidence type="ECO:0000313" key="3">
    <source>
        <dbReference type="EMBL" id="KAJ1961030.1"/>
    </source>
</evidence>
<gene>
    <name evidence="3" type="primary">CRP1</name>
    <name evidence="3" type="ORF">IWQ62_004009</name>
</gene>
<dbReference type="CDD" id="cd02859">
    <property type="entry name" value="E_set_AMPKbeta_like_N"/>
    <property type="match status" value="1"/>
</dbReference>
<reference evidence="3" key="1">
    <citation type="submission" date="2022-07" db="EMBL/GenBank/DDBJ databases">
        <title>Phylogenomic reconstructions and comparative analyses of Kickxellomycotina fungi.</title>
        <authorList>
            <person name="Reynolds N.K."/>
            <person name="Stajich J.E."/>
            <person name="Barry K."/>
            <person name="Grigoriev I.V."/>
            <person name="Crous P."/>
            <person name="Smith M.E."/>
        </authorList>
    </citation>
    <scope>NUCLEOTIDE SEQUENCE</scope>
    <source>
        <strain evidence="3">RSA 1196</strain>
    </source>
</reference>
<feature type="region of interest" description="Disordered" evidence="1">
    <location>
        <begin position="935"/>
        <end position="966"/>
    </location>
</feature>
<dbReference type="EMBL" id="JANBPY010001218">
    <property type="protein sequence ID" value="KAJ1961030.1"/>
    <property type="molecule type" value="Genomic_DNA"/>
</dbReference>
<evidence type="ECO:0000313" key="4">
    <source>
        <dbReference type="Proteomes" id="UP001150925"/>
    </source>
</evidence>
<dbReference type="Gene3D" id="2.60.40.10">
    <property type="entry name" value="Immunoglobulins"/>
    <property type="match status" value="1"/>
</dbReference>
<comment type="caution">
    <text evidence="3">The sequence shown here is derived from an EMBL/GenBank/DDBJ whole genome shotgun (WGS) entry which is preliminary data.</text>
</comment>
<feature type="compositionally biased region" description="Polar residues" evidence="1">
    <location>
        <begin position="244"/>
        <end position="258"/>
    </location>
</feature>